<dbReference type="PANTHER" id="PTHR10434">
    <property type="entry name" value="1-ACYL-SN-GLYCEROL-3-PHOSPHATE ACYLTRANSFERASE"/>
    <property type="match status" value="1"/>
</dbReference>
<accession>A0ABV5WTJ0</accession>
<comment type="caution">
    <text evidence="4">The sequence shown here is derived from an EMBL/GenBank/DDBJ whole genome shotgun (WGS) entry which is preliminary data.</text>
</comment>
<dbReference type="InterPro" id="IPR002123">
    <property type="entry name" value="Plipid/glycerol_acylTrfase"/>
</dbReference>
<dbReference type="Proteomes" id="UP001589691">
    <property type="component" value="Unassembled WGS sequence"/>
</dbReference>
<sequence length="212" mass="24093">MFYSFMRGLVRLIITIINGRPHFQGRENLPKDGAYILVGPHRTWFDPLYYALAGSPMKFSFMAKEELFKNPVLRFILSHANAFPVNRQHPGPSAIKTPVKFLRKGRLSLIMFPSGTRHSQELKGGATVIAKMAGVPLVPTVYQGPLTFKRLFSRKPVTVRFGQPIYIDRKLKLNDAGQKQVETQMLSAFDDLDQLIDPNFKYVDPAAEKRTK</sequence>
<organism evidence="4 5">
    <name type="scientific">Lactiplantibacillus modestisalitolerans</name>
    <dbReference type="NCBI Taxonomy" id="1457219"/>
    <lineage>
        <taxon>Bacteria</taxon>
        <taxon>Bacillati</taxon>
        <taxon>Bacillota</taxon>
        <taxon>Bacilli</taxon>
        <taxon>Lactobacillales</taxon>
        <taxon>Lactobacillaceae</taxon>
        <taxon>Lactiplantibacillus</taxon>
    </lineage>
</organism>
<gene>
    <name evidence="4" type="ORF">ACFFLI_06115</name>
</gene>
<evidence type="ECO:0000313" key="5">
    <source>
        <dbReference type="Proteomes" id="UP001589691"/>
    </source>
</evidence>
<dbReference type="EMBL" id="JBHLZY010000014">
    <property type="protein sequence ID" value="MFB9769459.1"/>
    <property type="molecule type" value="Genomic_DNA"/>
</dbReference>
<keyword evidence="2 4" id="KW-0012">Acyltransferase</keyword>
<dbReference type="GO" id="GO:0016746">
    <property type="term" value="F:acyltransferase activity"/>
    <property type="evidence" value="ECO:0007669"/>
    <property type="project" value="UniProtKB-KW"/>
</dbReference>
<name>A0ABV5WTJ0_9LACO</name>
<keyword evidence="5" id="KW-1185">Reference proteome</keyword>
<feature type="domain" description="Phospholipid/glycerol acyltransferase" evidence="3">
    <location>
        <begin position="35"/>
        <end position="145"/>
    </location>
</feature>
<dbReference type="RefSeq" id="WP_137643774.1">
    <property type="nucleotide sequence ID" value="NZ_BJEA01000028.1"/>
</dbReference>
<dbReference type="PANTHER" id="PTHR10434:SF40">
    <property type="entry name" value="1-ACYL-SN-GLYCEROL-3-PHOSPHATE ACYLTRANSFERASE"/>
    <property type="match status" value="1"/>
</dbReference>
<protein>
    <submittedName>
        <fullName evidence="4">Lysophospholipid acyltransferase family protein</fullName>
    </submittedName>
</protein>
<keyword evidence="1" id="KW-0808">Transferase</keyword>
<dbReference type="SUPFAM" id="SSF69593">
    <property type="entry name" value="Glycerol-3-phosphate (1)-acyltransferase"/>
    <property type="match status" value="1"/>
</dbReference>
<evidence type="ECO:0000256" key="2">
    <source>
        <dbReference type="ARBA" id="ARBA00023315"/>
    </source>
</evidence>
<reference evidence="4 5" key="1">
    <citation type="submission" date="2024-09" db="EMBL/GenBank/DDBJ databases">
        <authorList>
            <person name="Sun Q."/>
            <person name="Mori K."/>
        </authorList>
    </citation>
    <scope>NUCLEOTIDE SEQUENCE [LARGE SCALE GENOMIC DNA]</scope>
    <source>
        <strain evidence="4 5">TBRC 4576</strain>
    </source>
</reference>
<evidence type="ECO:0000313" key="4">
    <source>
        <dbReference type="EMBL" id="MFB9769459.1"/>
    </source>
</evidence>
<dbReference type="CDD" id="cd07989">
    <property type="entry name" value="LPLAT_AGPAT-like"/>
    <property type="match status" value="1"/>
</dbReference>
<evidence type="ECO:0000259" key="3">
    <source>
        <dbReference type="SMART" id="SM00563"/>
    </source>
</evidence>
<proteinExistence type="predicted"/>
<dbReference type="SMART" id="SM00563">
    <property type="entry name" value="PlsC"/>
    <property type="match status" value="1"/>
</dbReference>
<evidence type="ECO:0000256" key="1">
    <source>
        <dbReference type="ARBA" id="ARBA00022679"/>
    </source>
</evidence>
<dbReference type="Pfam" id="PF01553">
    <property type="entry name" value="Acyltransferase"/>
    <property type="match status" value="1"/>
</dbReference>